<evidence type="ECO:0000256" key="4">
    <source>
        <dbReference type="RuleBase" id="RU361187"/>
    </source>
</evidence>
<dbReference type="InterPro" id="IPR023296">
    <property type="entry name" value="Glyco_hydro_beta-prop_sf"/>
</dbReference>
<dbReference type="PANTHER" id="PTHR22925">
    <property type="entry name" value="GLYCOSYL HYDROLASE 43 FAMILY MEMBER"/>
    <property type="match status" value="1"/>
</dbReference>
<dbReference type="Gene3D" id="2.115.10.20">
    <property type="entry name" value="Glycosyl hydrolase domain, family 43"/>
    <property type="match status" value="1"/>
</dbReference>
<dbReference type="CDD" id="cd18825">
    <property type="entry name" value="GH43_CtGH43-like"/>
    <property type="match status" value="1"/>
</dbReference>
<keyword evidence="2 4" id="KW-0378">Hydrolase</keyword>
<evidence type="ECO:0000256" key="3">
    <source>
        <dbReference type="ARBA" id="ARBA00023295"/>
    </source>
</evidence>
<evidence type="ECO:0000313" key="5">
    <source>
        <dbReference type="EMBL" id="BDL43236.1"/>
    </source>
</evidence>
<gene>
    <name evidence="5" type="ORF">Abiwalacus_08100</name>
</gene>
<accession>A0ABN6QFD4</accession>
<dbReference type="InterPro" id="IPR006710">
    <property type="entry name" value="Glyco_hydro_43"/>
</dbReference>
<dbReference type="Pfam" id="PF04616">
    <property type="entry name" value="Glyco_hydro_43"/>
    <property type="match status" value="1"/>
</dbReference>
<organism evidence="5 6">
    <name type="scientific">Akkermansia biwaensis</name>
    <dbReference type="NCBI Taxonomy" id="2946555"/>
    <lineage>
        <taxon>Bacteria</taxon>
        <taxon>Pseudomonadati</taxon>
        <taxon>Verrucomicrobiota</taxon>
        <taxon>Verrucomicrobiia</taxon>
        <taxon>Verrucomicrobiales</taxon>
        <taxon>Akkermansiaceae</taxon>
        <taxon>Akkermansia</taxon>
    </lineage>
</organism>
<name>A0ABN6QFD4_9BACT</name>
<dbReference type="PANTHER" id="PTHR22925:SF3">
    <property type="entry name" value="GLYCOSYL HYDROLASE FAMILY PROTEIN 43"/>
    <property type="match status" value="1"/>
</dbReference>
<keyword evidence="6" id="KW-1185">Reference proteome</keyword>
<sequence>MEIGRPVRTRIRNLSQNYFKNMKKTLSTAFFSLCLFYGMTALSPADVPVKHTSFKPGEIWTDNNGVHINAHGGGILYDKGTYYWYGEHKVEGDAGNRAQVGVHCYSSKDLYNWKDEGIALKVVEGDNSHPIAKGCILERPKVVYNKKTKKYVMWFHLELKGKGYGSAYAGVATATKPTGPFTFLRAGRVNPGKWPLNLDKKDQTTEFTKEMPDYVRIIRRDYPGGQMSRDMTIFVDDNGKAYHIYSSEGNITLHIAELTPDYTGHNGKYVRAFVNRYMEAPAICKHKGKYYMIASGCSGWAPNAARSAVADRIAGPWKELKNPCVGPKAGITFGGQSTYILPVQGKPGKFIFMADIWRPKNAIDGRYLWLPMKWEGDQIKLEWKDEWTLEDL</sequence>
<evidence type="ECO:0000256" key="2">
    <source>
        <dbReference type="ARBA" id="ARBA00022801"/>
    </source>
</evidence>
<dbReference type="SUPFAM" id="SSF75005">
    <property type="entry name" value="Arabinanase/levansucrase/invertase"/>
    <property type="match status" value="1"/>
</dbReference>
<dbReference type="Proteomes" id="UP001062263">
    <property type="component" value="Chromosome"/>
</dbReference>
<keyword evidence="3 4" id="KW-0326">Glycosidase</keyword>
<dbReference type="EMBL" id="AP025943">
    <property type="protein sequence ID" value="BDL43236.1"/>
    <property type="molecule type" value="Genomic_DNA"/>
</dbReference>
<evidence type="ECO:0000256" key="1">
    <source>
        <dbReference type="ARBA" id="ARBA00009865"/>
    </source>
</evidence>
<proteinExistence type="inferred from homology"/>
<comment type="similarity">
    <text evidence="1 4">Belongs to the glycosyl hydrolase 43 family.</text>
</comment>
<evidence type="ECO:0000313" key="6">
    <source>
        <dbReference type="Proteomes" id="UP001062263"/>
    </source>
</evidence>
<reference evidence="5" key="1">
    <citation type="submission" date="2022-06" db="EMBL/GenBank/DDBJ databases">
        <title>Akkermansia biwalacus sp. nov., an anaerobic mucin-degrading bacterium isolated from human intestine.</title>
        <authorList>
            <person name="Kobayashi Y."/>
            <person name="Inoue S."/>
            <person name="Kawahara T."/>
            <person name="Kohda N."/>
        </authorList>
    </citation>
    <scope>NUCLEOTIDE SEQUENCE</scope>
    <source>
        <strain evidence="5">WON2089</strain>
    </source>
</reference>
<protein>
    <submittedName>
        <fullName evidence="5">Beta-glucanase</fullName>
    </submittedName>
</protein>